<evidence type="ECO:0000256" key="3">
    <source>
        <dbReference type="ARBA" id="ARBA00022692"/>
    </source>
</evidence>
<keyword evidence="5" id="KW-0406">Ion transport</keyword>
<feature type="domain" description="Cation/H+ exchanger transmembrane" evidence="9">
    <location>
        <begin position="117"/>
        <end position="493"/>
    </location>
</feature>
<dbReference type="PRINTS" id="PR00173">
    <property type="entry name" value="EDTRNSPORT"/>
</dbReference>
<evidence type="ECO:0000256" key="1">
    <source>
        <dbReference type="ARBA" id="ARBA00004141"/>
    </source>
</evidence>
<feature type="transmembrane region" description="Helical" evidence="8">
    <location>
        <begin position="413"/>
        <end position="436"/>
    </location>
</feature>
<feature type="region of interest" description="Disordered" evidence="7">
    <location>
        <begin position="1"/>
        <end position="59"/>
    </location>
</feature>
<keyword evidence="11" id="KW-1185">Reference proteome</keyword>
<name>A0A2Z4J7H2_9ACTN</name>
<protein>
    <submittedName>
        <fullName evidence="10">Transporter</fullName>
    </submittedName>
</protein>
<dbReference type="RefSeq" id="WP_112440379.1">
    <property type="nucleotide sequence ID" value="NZ_CBDRHE010000027.1"/>
</dbReference>
<dbReference type="Pfam" id="PF00999">
    <property type="entry name" value="Na_H_Exchanger"/>
    <property type="match status" value="1"/>
</dbReference>
<feature type="transmembrane region" description="Helical" evidence="8">
    <location>
        <begin position="267"/>
        <end position="290"/>
    </location>
</feature>
<evidence type="ECO:0000313" key="10">
    <source>
        <dbReference type="EMBL" id="AWW40956.1"/>
    </source>
</evidence>
<dbReference type="PANTHER" id="PTHR32468">
    <property type="entry name" value="CATION/H + ANTIPORTER"/>
    <property type="match status" value="1"/>
</dbReference>
<evidence type="ECO:0000259" key="9">
    <source>
        <dbReference type="Pfam" id="PF00999"/>
    </source>
</evidence>
<dbReference type="EMBL" id="CP030073">
    <property type="protein sequence ID" value="AWW40956.1"/>
    <property type="molecule type" value="Genomic_DNA"/>
</dbReference>
<accession>A0A2Z4J7H2</accession>
<dbReference type="GO" id="GO:0015297">
    <property type="term" value="F:antiporter activity"/>
    <property type="evidence" value="ECO:0007669"/>
    <property type="project" value="InterPro"/>
</dbReference>
<feature type="transmembrane region" description="Helical" evidence="8">
    <location>
        <begin position="302"/>
        <end position="323"/>
    </location>
</feature>
<dbReference type="GO" id="GO:1902600">
    <property type="term" value="P:proton transmembrane transport"/>
    <property type="evidence" value="ECO:0007669"/>
    <property type="project" value="InterPro"/>
</dbReference>
<feature type="compositionally biased region" description="Low complexity" evidence="7">
    <location>
        <begin position="8"/>
        <end position="31"/>
    </location>
</feature>
<dbReference type="InterPro" id="IPR006153">
    <property type="entry name" value="Cation/H_exchanger_TM"/>
</dbReference>
<feature type="transmembrane region" description="Helical" evidence="8">
    <location>
        <begin position="195"/>
        <end position="220"/>
    </location>
</feature>
<dbReference type="InterPro" id="IPR050794">
    <property type="entry name" value="CPA2_transporter"/>
</dbReference>
<feature type="transmembrane region" description="Helical" evidence="8">
    <location>
        <begin position="380"/>
        <end position="401"/>
    </location>
</feature>
<gene>
    <name evidence="10" type="ORF">DN051_33305</name>
</gene>
<keyword evidence="6 8" id="KW-0472">Membrane</keyword>
<feature type="transmembrane region" description="Helical" evidence="8">
    <location>
        <begin position="476"/>
        <end position="498"/>
    </location>
</feature>
<keyword evidence="4 8" id="KW-1133">Transmembrane helix</keyword>
<evidence type="ECO:0000256" key="2">
    <source>
        <dbReference type="ARBA" id="ARBA00022448"/>
    </source>
</evidence>
<organism evidence="10 11">
    <name type="scientific">Streptomyces cadmiisoli</name>
    <dbReference type="NCBI Taxonomy" id="2184053"/>
    <lineage>
        <taxon>Bacteria</taxon>
        <taxon>Bacillati</taxon>
        <taxon>Actinomycetota</taxon>
        <taxon>Actinomycetes</taxon>
        <taxon>Kitasatosporales</taxon>
        <taxon>Streptomycetaceae</taxon>
        <taxon>Streptomyces</taxon>
        <taxon>Streptomyces aurantiacus group</taxon>
    </lineage>
</organism>
<dbReference type="KEGG" id="scad:DN051_33305"/>
<sequence>MPLADGPGAADALHPAGTAGAAGTDAAAGPADGSGPGDRGPEHGAAVGSGPAGPRGTARIPGRRQLLGYGVLAVLPAAVAAALLILAPSGRGGAGRAEEGHTTAVLLLACAAVLVVARGAGLLAVRLGQPRVMGEICAGLALGPSLLGRLAPDVSAWIFPPRVVTGLDALAQLGLVLFMFGVGQELGGARRARDLHGSTLVTLASLLVPFAAGTGLGLWLHQGHAGDAADPVAFGLFLGCALSVTAFPVLARILSDVGMLGSRTGRLSLCAAAVGDGACWVVLTAALALAEGRGPGAQWRTLLLAVLTAVVLLGPVRVVLAKVLDGPAGRSRAAVLTLCVAGTAASAGLTALLGVHQLIGAFLFGLAWPRSRRPGGEPDSAVATLAHLLLPFFFLGFGLSLDLSRLPFDASSATLFGAVLAAATLSKVVGAGLAGLTSGLERTDALVLGVLMNTRGLTELVVLGIGHEAGLLDTHLFAVLVLVTLVTTAMTGPGLWLIRRRRPG</sequence>
<feature type="transmembrane region" description="Helical" evidence="8">
    <location>
        <begin position="232"/>
        <end position="255"/>
    </location>
</feature>
<feature type="transmembrane region" description="Helical" evidence="8">
    <location>
        <begin position="66"/>
        <end position="86"/>
    </location>
</feature>
<evidence type="ECO:0000256" key="7">
    <source>
        <dbReference type="SAM" id="MobiDB-lite"/>
    </source>
</evidence>
<dbReference type="InterPro" id="IPR038770">
    <property type="entry name" value="Na+/solute_symporter_sf"/>
</dbReference>
<dbReference type="Gene3D" id="1.20.1530.20">
    <property type="match status" value="1"/>
</dbReference>
<dbReference type="GO" id="GO:0016020">
    <property type="term" value="C:membrane"/>
    <property type="evidence" value="ECO:0007669"/>
    <property type="project" value="UniProtKB-SubCell"/>
</dbReference>
<dbReference type="AlphaFoldDB" id="A0A2Z4J7H2"/>
<comment type="subcellular location">
    <subcellularLocation>
        <location evidence="1">Membrane</location>
        <topology evidence="1">Multi-pass membrane protein</topology>
    </subcellularLocation>
</comment>
<keyword evidence="3 8" id="KW-0812">Transmembrane</keyword>
<evidence type="ECO:0000313" key="11">
    <source>
        <dbReference type="Proteomes" id="UP000249616"/>
    </source>
</evidence>
<evidence type="ECO:0000256" key="4">
    <source>
        <dbReference type="ARBA" id="ARBA00022989"/>
    </source>
</evidence>
<feature type="transmembrane region" description="Helical" evidence="8">
    <location>
        <begin position="106"/>
        <end position="125"/>
    </location>
</feature>
<dbReference type="Proteomes" id="UP000249616">
    <property type="component" value="Chromosome"/>
</dbReference>
<dbReference type="PANTHER" id="PTHR32468:SF0">
    <property type="entry name" value="K(+)_H(+) ANTIPORTER 1"/>
    <property type="match status" value="1"/>
</dbReference>
<proteinExistence type="predicted"/>
<reference evidence="10 11" key="1">
    <citation type="journal article" date="2019" name="Int. J. Syst. Evol. Microbiol.">
        <title>Streptomyces cadmiisoli sp. nov., a novel actinomycete isolated from cadmium-contaminated soil.</title>
        <authorList>
            <person name="Li K."/>
            <person name="Tang X."/>
            <person name="Zhao J."/>
            <person name="Guo Y."/>
            <person name="Tang Y."/>
            <person name="Gao J."/>
        </authorList>
    </citation>
    <scope>NUCLEOTIDE SEQUENCE [LARGE SCALE GENOMIC DNA]</scope>
    <source>
        <strain evidence="10 11">ZFG47</strain>
    </source>
</reference>
<evidence type="ECO:0000256" key="6">
    <source>
        <dbReference type="ARBA" id="ARBA00023136"/>
    </source>
</evidence>
<feature type="transmembrane region" description="Helical" evidence="8">
    <location>
        <begin position="335"/>
        <end position="368"/>
    </location>
</feature>
<keyword evidence="2" id="KW-0813">Transport</keyword>
<evidence type="ECO:0000256" key="5">
    <source>
        <dbReference type="ARBA" id="ARBA00023065"/>
    </source>
</evidence>
<evidence type="ECO:0000256" key="8">
    <source>
        <dbReference type="SAM" id="Phobius"/>
    </source>
</evidence>